<dbReference type="Pfam" id="PF03466">
    <property type="entry name" value="LysR_substrate"/>
    <property type="match status" value="1"/>
</dbReference>
<dbReference type="STRING" id="46680.GCA_000807755_01772"/>
<evidence type="ECO:0000313" key="6">
    <source>
        <dbReference type="EMBL" id="OWP48470.1"/>
    </source>
</evidence>
<evidence type="ECO:0000256" key="4">
    <source>
        <dbReference type="ARBA" id="ARBA00023163"/>
    </source>
</evidence>
<dbReference type="SUPFAM" id="SSF53850">
    <property type="entry name" value="Periplasmic binding protein-like II"/>
    <property type="match status" value="1"/>
</dbReference>
<dbReference type="PANTHER" id="PTHR30537:SF5">
    <property type="entry name" value="HTH-TYPE TRANSCRIPTIONAL ACTIVATOR TTDR-RELATED"/>
    <property type="match status" value="1"/>
</dbReference>
<evidence type="ECO:0000313" key="7">
    <source>
        <dbReference type="Proteomes" id="UP000198145"/>
    </source>
</evidence>
<dbReference type="Proteomes" id="UP000198145">
    <property type="component" value="Unassembled WGS sequence"/>
</dbReference>
<gene>
    <name evidence="6" type="ORF">CEG18_24070</name>
</gene>
<dbReference type="InterPro" id="IPR000847">
    <property type="entry name" value="LysR_HTH_N"/>
</dbReference>
<dbReference type="eggNOG" id="COG0583">
    <property type="taxonomic scope" value="Bacteria"/>
</dbReference>
<feature type="domain" description="HTH lysR-type" evidence="5">
    <location>
        <begin position="1"/>
        <end position="59"/>
    </location>
</feature>
<dbReference type="InterPro" id="IPR058163">
    <property type="entry name" value="LysR-type_TF_proteobact-type"/>
</dbReference>
<dbReference type="SUPFAM" id="SSF46785">
    <property type="entry name" value="Winged helix' DNA-binding domain"/>
    <property type="match status" value="1"/>
</dbReference>
<dbReference type="PANTHER" id="PTHR30537">
    <property type="entry name" value="HTH-TYPE TRANSCRIPTIONAL REGULATOR"/>
    <property type="match status" value="1"/>
</dbReference>
<dbReference type="CDD" id="cd08471">
    <property type="entry name" value="PBP2_CrgA_like_2"/>
    <property type="match status" value="1"/>
</dbReference>
<sequence length="300" mass="32211">MNRFREIQAFDAVARSGSLAGGARQLGLSTATVMRLVAALESRLQCELLLRGPRGVELNASGEAFAASCQRILEGIAEAEHSLGGLQAHPAGTLSLSLPLLMADRIFAPIALDYLAAFPEIRLVSQHREDLPRLLEDGIDVALVIGALPDSSGFALPVGTVRPVICASPDYLARHGMPQAPEDLKAHRIIVAGSQGVVSEWRFRHQGAARSVRLAPRLTCSTTHAAIRAASLGLGLTRCMSHEAHVELSSGRLQLVLQDYAAPALPVQLIYREGRRAAARVRTFVDFVVPRLRAHPALRG</sequence>
<dbReference type="EMBL" id="NJBA01000009">
    <property type="protein sequence ID" value="OWP48470.1"/>
    <property type="molecule type" value="Genomic_DNA"/>
</dbReference>
<accession>A0A246F834</accession>
<protein>
    <submittedName>
        <fullName evidence="6">LysR family transcriptional regulator</fullName>
    </submittedName>
</protein>
<keyword evidence="4" id="KW-0804">Transcription</keyword>
<evidence type="ECO:0000256" key="2">
    <source>
        <dbReference type="ARBA" id="ARBA00023015"/>
    </source>
</evidence>
<comment type="similarity">
    <text evidence="1">Belongs to the LysR transcriptional regulatory family.</text>
</comment>
<evidence type="ECO:0000259" key="5">
    <source>
        <dbReference type="PROSITE" id="PS50931"/>
    </source>
</evidence>
<dbReference type="InterPro" id="IPR036390">
    <property type="entry name" value="WH_DNA-bd_sf"/>
</dbReference>
<evidence type="ECO:0000256" key="3">
    <source>
        <dbReference type="ARBA" id="ARBA00023125"/>
    </source>
</evidence>
<dbReference type="InterPro" id="IPR005119">
    <property type="entry name" value="LysR_subst-bd"/>
</dbReference>
<dbReference type="InterPro" id="IPR036388">
    <property type="entry name" value="WH-like_DNA-bd_sf"/>
</dbReference>
<dbReference type="Gene3D" id="3.40.190.290">
    <property type="match status" value="1"/>
</dbReference>
<dbReference type="PROSITE" id="PS50931">
    <property type="entry name" value="HTH_LYSR"/>
    <property type="match status" value="1"/>
</dbReference>
<dbReference type="Gene3D" id="1.10.10.10">
    <property type="entry name" value="Winged helix-like DNA-binding domain superfamily/Winged helix DNA-binding domain"/>
    <property type="match status" value="1"/>
</dbReference>
<dbReference type="GO" id="GO:0006351">
    <property type="term" value="P:DNA-templated transcription"/>
    <property type="evidence" value="ECO:0007669"/>
    <property type="project" value="TreeGrafter"/>
</dbReference>
<name>A0A246F834_PSENT</name>
<dbReference type="AlphaFoldDB" id="A0A246F834"/>
<comment type="caution">
    <text evidence="6">The sequence shown here is derived from an EMBL/GenBank/DDBJ whole genome shotgun (WGS) entry which is preliminary data.</text>
</comment>
<evidence type="ECO:0000256" key="1">
    <source>
        <dbReference type="ARBA" id="ARBA00009437"/>
    </source>
</evidence>
<proteinExistence type="inferred from homology"/>
<dbReference type="GO" id="GO:0003700">
    <property type="term" value="F:DNA-binding transcription factor activity"/>
    <property type="evidence" value="ECO:0007669"/>
    <property type="project" value="InterPro"/>
</dbReference>
<dbReference type="RefSeq" id="WP_088421042.1">
    <property type="nucleotide sequence ID" value="NZ_NJBA01000009.1"/>
</dbReference>
<dbReference type="GO" id="GO:0043565">
    <property type="term" value="F:sequence-specific DNA binding"/>
    <property type="evidence" value="ECO:0007669"/>
    <property type="project" value="TreeGrafter"/>
</dbReference>
<keyword evidence="2" id="KW-0805">Transcription regulation</keyword>
<reference evidence="6 7" key="1">
    <citation type="submission" date="2017-06" db="EMBL/GenBank/DDBJ databases">
        <title>Draft genome of Pseudomonas nitroreducens DF05.</title>
        <authorList>
            <person name="Iyer R."/>
        </authorList>
    </citation>
    <scope>NUCLEOTIDE SEQUENCE [LARGE SCALE GENOMIC DNA]</scope>
    <source>
        <strain evidence="6 7">DF05</strain>
    </source>
</reference>
<dbReference type="Pfam" id="PF00126">
    <property type="entry name" value="HTH_1"/>
    <property type="match status" value="1"/>
</dbReference>
<keyword evidence="3" id="KW-0238">DNA-binding</keyword>
<organism evidence="6 7">
    <name type="scientific">Pseudomonas nitroreducens</name>
    <dbReference type="NCBI Taxonomy" id="46680"/>
    <lineage>
        <taxon>Bacteria</taxon>
        <taxon>Pseudomonadati</taxon>
        <taxon>Pseudomonadota</taxon>
        <taxon>Gammaproteobacteria</taxon>
        <taxon>Pseudomonadales</taxon>
        <taxon>Pseudomonadaceae</taxon>
        <taxon>Pseudomonas</taxon>
    </lineage>
</organism>